<keyword evidence="3" id="KW-1185">Reference proteome</keyword>
<gene>
    <name evidence="2" type="ORF">KIPB_015301</name>
</gene>
<feature type="non-terminal residue" evidence="2">
    <location>
        <position position="1"/>
    </location>
</feature>
<evidence type="ECO:0000313" key="3">
    <source>
        <dbReference type="Proteomes" id="UP000265618"/>
    </source>
</evidence>
<accession>A0A9K3DB29</accession>
<name>A0A9K3DB29_9EUKA</name>
<feature type="compositionally biased region" description="Polar residues" evidence="1">
    <location>
        <begin position="83"/>
        <end position="100"/>
    </location>
</feature>
<comment type="caution">
    <text evidence="2">The sequence shown here is derived from an EMBL/GenBank/DDBJ whole genome shotgun (WGS) entry which is preliminary data.</text>
</comment>
<feature type="region of interest" description="Disordered" evidence="1">
    <location>
        <begin position="77"/>
        <end position="113"/>
    </location>
</feature>
<organism evidence="2 3">
    <name type="scientific">Kipferlia bialata</name>
    <dbReference type="NCBI Taxonomy" id="797122"/>
    <lineage>
        <taxon>Eukaryota</taxon>
        <taxon>Metamonada</taxon>
        <taxon>Carpediemonas-like organisms</taxon>
        <taxon>Kipferlia</taxon>
    </lineage>
</organism>
<protein>
    <submittedName>
        <fullName evidence="2">Uncharacterized protein</fullName>
    </submittedName>
</protein>
<sequence>HNPTHGPSMPLLNEDQYLPDAVPAAERTFELGLGQGFGPPIPPLSLGTWAQGDTAMHNTVDGSPVLAGSERAVPEGVDVETSEMGTGSTSHGTQFSQDNQGGLPPALAVHPLQ</sequence>
<dbReference type="AlphaFoldDB" id="A0A9K3DB29"/>
<evidence type="ECO:0000313" key="2">
    <source>
        <dbReference type="EMBL" id="GIQ91862.1"/>
    </source>
</evidence>
<evidence type="ECO:0000256" key="1">
    <source>
        <dbReference type="SAM" id="MobiDB-lite"/>
    </source>
</evidence>
<reference evidence="2 3" key="1">
    <citation type="journal article" date="2018" name="PLoS ONE">
        <title>The draft genome of Kipferlia bialata reveals reductive genome evolution in fornicate parasites.</title>
        <authorList>
            <person name="Tanifuji G."/>
            <person name="Takabayashi S."/>
            <person name="Kume K."/>
            <person name="Takagi M."/>
            <person name="Nakayama T."/>
            <person name="Kamikawa R."/>
            <person name="Inagaki Y."/>
            <person name="Hashimoto T."/>
        </authorList>
    </citation>
    <scope>NUCLEOTIDE SEQUENCE [LARGE SCALE GENOMIC DNA]</scope>
    <source>
        <strain evidence="2">NY0173</strain>
    </source>
</reference>
<feature type="non-terminal residue" evidence="2">
    <location>
        <position position="113"/>
    </location>
</feature>
<dbReference type="Proteomes" id="UP000265618">
    <property type="component" value="Unassembled WGS sequence"/>
</dbReference>
<dbReference type="EMBL" id="BDIP01008476">
    <property type="protein sequence ID" value="GIQ91862.1"/>
    <property type="molecule type" value="Genomic_DNA"/>
</dbReference>
<proteinExistence type="predicted"/>